<comment type="caution">
    <text evidence="1">The sequence shown here is derived from an EMBL/GenBank/DDBJ whole genome shotgun (WGS) entry which is preliminary data.</text>
</comment>
<evidence type="ECO:0000313" key="1">
    <source>
        <dbReference type="EMBL" id="KFB08608.1"/>
    </source>
</evidence>
<reference evidence="1 2" key="1">
    <citation type="submission" date="2014-05" db="EMBL/GenBank/DDBJ databases">
        <title>Draft Genome Sequence of Nitratireductor basaltis Strain UMTGB225, A Marine Bacterium Isolated from Green Barrel Tunicate.</title>
        <authorList>
            <person name="Gan H.Y."/>
        </authorList>
    </citation>
    <scope>NUCLEOTIDE SEQUENCE [LARGE SCALE GENOMIC DNA]</scope>
    <source>
        <strain evidence="1 2">UMTGB225</strain>
    </source>
</reference>
<organism evidence="1 2">
    <name type="scientific">Nitratireductor basaltis</name>
    <dbReference type="NCBI Taxonomy" id="472175"/>
    <lineage>
        <taxon>Bacteria</taxon>
        <taxon>Pseudomonadati</taxon>
        <taxon>Pseudomonadota</taxon>
        <taxon>Alphaproteobacteria</taxon>
        <taxon>Hyphomicrobiales</taxon>
        <taxon>Phyllobacteriaceae</taxon>
        <taxon>Nitratireductor</taxon>
    </lineage>
</organism>
<proteinExistence type="predicted"/>
<keyword evidence="2" id="KW-1185">Reference proteome</keyword>
<name>A0A084U6M2_9HYPH</name>
<evidence type="ECO:0000313" key="2">
    <source>
        <dbReference type="Proteomes" id="UP000053675"/>
    </source>
</evidence>
<dbReference type="EMBL" id="JMQM01000002">
    <property type="protein sequence ID" value="KFB08608.1"/>
    <property type="molecule type" value="Genomic_DNA"/>
</dbReference>
<gene>
    <name evidence="1" type="ORF">EL18_02861</name>
</gene>
<dbReference type="Proteomes" id="UP000053675">
    <property type="component" value="Unassembled WGS sequence"/>
</dbReference>
<sequence>MRNGSLELFYEILYIPGNHASGRRVTLCADTRARAALNGRDAWGRTAEMTVPAPFARDALRSPFPFRMNRL</sequence>
<accession>A0A084U6M2</accession>
<dbReference type="AlphaFoldDB" id="A0A084U6M2"/>
<dbReference type="STRING" id="472175.EL18_02861"/>
<protein>
    <submittedName>
        <fullName evidence="1">Uncharacterized protein</fullName>
    </submittedName>
</protein>